<dbReference type="AlphaFoldDB" id="A0A554X9M5"/>
<dbReference type="Pfam" id="PF13470">
    <property type="entry name" value="PIN_3"/>
    <property type="match status" value="1"/>
</dbReference>
<dbReference type="InterPro" id="IPR029060">
    <property type="entry name" value="PIN-like_dom_sf"/>
</dbReference>
<gene>
    <name evidence="2" type="ORF">Ttaiw_01097</name>
</gene>
<dbReference type="InterPro" id="IPR002850">
    <property type="entry name" value="PIN_toxin-like"/>
</dbReference>
<proteinExistence type="predicted"/>
<keyword evidence="3" id="KW-1185">Reference proteome</keyword>
<evidence type="ECO:0000259" key="1">
    <source>
        <dbReference type="Pfam" id="PF13470"/>
    </source>
</evidence>
<dbReference type="SUPFAM" id="SSF88723">
    <property type="entry name" value="PIN domain-like"/>
    <property type="match status" value="1"/>
</dbReference>
<comment type="caution">
    <text evidence="2">The sequence shown here is derived from an EMBL/GenBank/DDBJ whole genome shotgun (WGS) entry which is preliminary data.</text>
</comment>
<dbReference type="PANTHER" id="PTHR34610">
    <property type="entry name" value="SSL7007 PROTEIN"/>
    <property type="match status" value="1"/>
</dbReference>
<dbReference type="InterPro" id="IPR002716">
    <property type="entry name" value="PIN_dom"/>
</dbReference>
<protein>
    <submittedName>
        <fullName evidence="2">Putative toxin-antitoxin system toxin component, PIN family</fullName>
    </submittedName>
</protein>
<dbReference type="Proteomes" id="UP000317763">
    <property type="component" value="Unassembled WGS sequence"/>
</dbReference>
<sequence length="156" mass="16746">MTAGSTAAPRVVFDTNVVLSALLFRAGRLAPLRLAWQTGRIIPVVCRQTVQEVSRVLAYPKFRLTAPEIGVVLAEWLPHAQAHPLPAGANDAQRKGLVCRDPHDQIFLELAFDAHADALVTGDDDLLTLAPAAQAMGCFAILTPAQMIGTMPRRSG</sequence>
<feature type="domain" description="PIN" evidence="1">
    <location>
        <begin position="10"/>
        <end position="123"/>
    </location>
</feature>
<evidence type="ECO:0000313" key="3">
    <source>
        <dbReference type="Proteomes" id="UP000317763"/>
    </source>
</evidence>
<dbReference type="RefSeq" id="WP_043703327.1">
    <property type="nucleotide sequence ID" value="NZ_CP083911.1"/>
</dbReference>
<evidence type="ECO:0000313" key="2">
    <source>
        <dbReference type="EMBL" id="TSE32542.1"/>
    </source>
</evidence>
<dbReference type="OrthoDB" id="9792229at2"/>
<accession>A0A554X9M5</accession>
<dbReference type="STRING" id="307486.GCA_000807215_01757"/>
<dbReference type="NCBIfam" id="TIGR00305">
    <property type="entry name" value="putative toxin-antitoxin system toxin component, PIN family"/>
    <property type="match status" value="1"/>
</dbReference>
<dbReference type="PANTHER" id="PTHR34610:SF4">
    <property type="entry name" value="SLL8027 PROTEIN"/>
    <property type="match status" value="1"/>
</dbReference>
<reference evidence="2 3" key="1">
    <citation type="submission" date="2019-07" db="EMBL/GenBank/DDBJ databases">
        <title>Tepidimonas taiwanensis I1-1 draft genome.</title>
        <authorList>
            <person name="Da Costa M.S."/>
            <person name="Froufe H.J.C."/>
            <person name="Egas C."/>
            <person name="Albuquerque L."/>
        </authorList>
    </citation>
    <scope>NUCLEOTIDE SEQUENCE [LARGE SCALE GENOMIC DNA]</scope>
    <source>
        <strain evidence="2 3">I1-1</strain>
    </source>
</reference>
<organism evidence="2 3">
    <name type="scientific">Tepidimonas taiwanensis</name>
    <dbReference type="NCBI Taxonomy" id="307486"/>
    <lineage>
        <taxon>Bacteria</taxon>
        <taxon>Pseudomonadati</taxon>
        <taxon>Pseudomonadota</taxon>
        <taxon>Betaproteobacteria</taxon>
        <taxon>Burkholderiales</taxon>
        <taxon>Tepidimonas</taxon>
    </lineage>
</organism>
<dbReference type="EMBL" id="VJOM01000009">
    <property type="protein sequence ID" value="TSE32542.1"/>
    <property type="molecule type" value="Genomic_DNA"/>
</dbReference>
<name>A0A554X9M5_9BURK</name>